<dbReference type="OrthoDB" id="5898598at2"/>
<reference evidence="2" key="1">
    <citation type="submission" date="2016-10" db="EMBL/GenBank/DDBJ databases">
        <authorList>
            <person name="Varghese N."/>
            <person name="Submissions S."/>
        </authorList>
    </citation>
    <scope>NUCLEOTIDE SEQUENCE [LARGE SCALE GENOMIC DNA]</scope>
    <source>
        <strain evidence="2">CGMCC 1.9127</strain>
    </source>
</reference>
<keyword evidence="2" id="KW-1185">Reference proteome</keyword>
<gene>
    <name evidence="1" type="ORF">SAMN05216262_12112</name>
</gene>
<evidence type="ECO:0000313" key="2">
    <source>
        <dbReference type="Proteomes" id="UP000199297"/>
    </source>
</evidence>
<proteinExistence type="predicted"/>
<dbReference type="AlphaFoldDB" id="A0A1H7SVI5"/>
<organism evidence="1 2">
    <name type="scientific">Colwellia chukchiensis</name>
    <dbReference type="NCBI Taxonomy" id="641665"/>
    <lineage>
        <taxon>Bacteria</taxon>
        <taxon>Pseudomonadati</taxon>
        <taxon>Pseudomonadota</taxon>
        <taxon>Gammaproteobacteria</taxon>
        <taxon>Alteromonadales</taxon>
        <taxon>Colwelliaceae</taxon>
        <taxon>Colwellia</taxon>
    </lineage>
</organism>
<protein>
    <submittedName>
        <fullName evidence="1">Uncharacterized protein</fullName>
    </submittedName>
</protein>
<dbReference type="Proteomes" id="UP000199297">
    <property type="component" value="Unassembled WGS sequence"/>
</dbReference>
<evidence type="ECO:0000313" key="1">
    <source>
        <dbReference type="EMBL" id="SEL76319.1"/>
    </source>
</evidence>
<sequence>MPNNKNAKQETDNVAPVDELTQLRQIVFGVAEQELSQQIATTHASLEQALKQQQLDFNERLAKMQDNIVQQIDKLEQKLLHVDKSHEQTEAIMQKDPADLSSEHEMFATTTQQDFKQIEQALDHESQTLSQTFNQQLEQLKTHLDAVSKELSSSKTDRKTLAKLLATMATNLEDDAI</sequence>
<dbReference type="STRING" id="641665.GCA_002104455_02022"/>
<name>A0A1H7SVI5_9GAMM</name>
<accession>A0A1H7SVI5</accession>
<dbReference type="RefSeq" id="WP_085285971.1">
    <property type="nucleotide sequence ID" value="NZ_FOBI01000021.1"/>
</dbReference>
<dbReference type="EMBL" id="FOBI01000021">
    <property type="protein sequence ID" value="SEL76319.1"/>
    <property type="molecule type" value="Genomic_DNA"/>
</dbReference>